<dbReference type="EMBL" id="AMZH03002001">
    <property type="protein sequence ID" value="RRT77154.1"/>
    <property type="molecule type" value="Genomic_DNA"/>
</dbReference>
<evidence type="ECO:0000313" key="1">
    <source>
        <dbReference type="EMBL" id="RRT77154.1"/>
    </source>
</evidence>
<comment type="caution">
    <text evidence="1">The sequence shown here is derived from an EMBL/GenBank/DDBJ whole genome shotgun (WGS) entry which is preliminary data.</text>
</comment>
<reference evidence="1 2" key="1">
    <citation type="journal article" date="2014" name="Agronomy (Basel)">
        <title>A Draft Genome Sequence for Ensete ventricosum, the Drought-Tolerant Tree Against Hunger.</title>
        <authorList>
            <person name="Harrison J."/>
            <person name="Moore K.A."/>
            <person name="Paszkiewicz K."/>
            <person name="Jones T."/>
            <person name="Grant M."/>
            <person name="Ambacheew D."/>
            <person name="Muzemil S."/>
            <person name="Studholme D.J."/>
        </authorList>
    </citation>
    <scope>NUCLEOTIDE SEQUENCE [LARGE SCALE GENOMIC DNA]</scope>
</reference>
<organism evidence="1 2">
    <name type="scientific">Ensete ventricosum</name>
    <name type="common">Abyssinian banana</name>
    <name type="synonym">Musa ensete</name>
    <dbReference type="NCBI Taxonomy" id="4639"/>
    <lineage>
        <taxon>Eukaryota</taxon>
        <taxon>Viridiplantae</taxon>
        <taxon>Streptophyta</taxon>
        <taxon>Embryophyta</taxon>
        <taxon>Tracheophyta</taxon>
        <taxon>Spermatophyta</taxon>
        <taxon>Magnoliopsida</taxon>
        <taxon>Liliopsida</taxon>
        <taxon>Zingiberales</taxon>
        <taxon>Musaceae</taxon>
        <taxon>Ensete</taxon>
    </lineage>
</organism>
<name>A0A427ALR1_ENSVE</name>
<dbReference type="Proteomes" id="UP000287651">
    <property type="component" value="Unassembled WGS sequence"/>
</dbReference>
<accession>A0A427ALR1</accession>
<protein>
    <submittedName>
        <fullName evidence="1">Uncharacterized protein</fullName>
    </submittedName>
</protein>
<proteinExistence type="predicted"/>
<evidence type="ECO:0000313" key="2">
    <source>
        <dbReference type="Proteomes" id="UP000287651"/>
    </source>
</evidence>
<dbReference type="AlphaFoldDB" id="A0A427ALR1"/>
<sequence>MTYLGHGPLLLAELTRLSALVASVAAGVDFYKALPLLALMAASPLPLATGCCLLFLPLLLTVPFPHPHLPPLAIVAYLPSSADVPYYSNCCSSPPATYAAAKRSLVIAAAPAPAIVSQSRRLSLLPNRSSTYTEIVSKGYRLLLSAVSSSSSSQRLLLQEASFDT</sequence>
<gene>
    <name evidence="1" type="ORF">B296_00005534</name>
</gene>